<sequence>MFTVFNLIFRSLFSSWAELATGVNTGCGGNGDARTRYLEDLQHSFFQHHQCGILPELNKNGHFHAQSLEKDIIKATVLIRCNSLLRGHSAVRLEIPQYLIKLLNENILPLIPKRGSISASGDLAPLSYVGGLLEGSPEIYVWVDDGDRAKCRVKSAKDALEQIGLAPLRMRAKEGLSIVNGTSVSTAAAVLVIHDSHNLALLSQLLTAMGTEALLGTVDNFDSFISRCRPHPGQAEVAENIWSFLQGSKLSYRRDSKTVGLVQDRYAVRTAPQWIGPHIEDLLLAERQVNVELNSSTDNPLIDEAQSRIHYGGGTFKQHPLLQLWKRHGRL</sequence>
<dbReference type="Gene3D" id="1.10.275.10">
    <property type="entry name" value="Fumarase/aspartase (N-terminal domain)"/>
    <property type="match status" value="1"/>
</dbReference>
<name>A0A5M9MY60_9EURO</name>
<dbReference type="GO" id="GO:0016841">
    <property type="term" value="F:ammonia-lyase activity"/>
    <property type="evidence" value="ECO:0007669"/>
    <property type="project" value="InterPro"/>
</dbReference>
<evidence type="ECO:0000313" key="4">
    <source>
        <dbReference type="Proteomes" id="UP000324241"/>
    </source>
</evidence>
<gene>
    <name evidence="3" type="ORF">ATNIH1004_002983</name>
</gene>
<comment type="caution">
    <text evidence="3">The sequence shown here is derived from an EMBL/GenBank/DDBJ whole genome shotgun (WGS) entry which is preliminary data.</text>
</comment>
<dbReference type="Gene3D" id="1.20.200.10">
    <property type="entry name" value="Fumarase/aspartase (Central domain)"/>
    <property type="match status" value="1"/>
</dbReference>
<reference evidence="3 4" key="1">
    <citation type="submission" date="2019-08" db="EMBL/GenBank/DDBJ databases">
        <title>The genome sequence of a newly discovered highly antifungal drug resistant Aspergillus species, Aspergillus tanneri NIH 1004.</title>
        <authorList>
            <person name="Mounaud S."/>
            <person name="Singh I."/>
            <person name="Joardar V."/>
            <person name="Pakala S."/>
            <person name="Pakala S."/>
            <person name="Venepally P."/>
            <person name="Chung J.K."/>
            <person name="Losada L."/>
            <person name="Nierman W.C."/>
        </authorList>
    </citation>
    <scope>NUCLEOTIDE SEQUENCE [LARGE SCALE GENOMIC DNA]</scope>
    <source>
        <strain evidence="3 4">NIH1004</strain>
    </source>
</reference>
<dbReference type="PROSITE" id="PS00488">
    <property type="entry name" value="PAL_HISTIDASE"/>
    <property type="match status" value="1"/>
</dbReference>
<dbReference type="OrthoDB" id="10051290at2759"/>
<dbReference type="EMBL" id="QUQM01000001">
    <property type="protein sequence ID" value="KAA8650300.1"/>
    <property type="molecule type" value="Genomic_DNA"/>
</dbReference>
<dbReference type="InterPro" id="IPR008948">
    <property type="entry name" value="L-Aspartase-like"/>
</dbReference>
<evidence type="ECO:0000256" key="2">
    <source>
        <dbReference type="SAM" id="SignalP"/>
    </source>
</evidence>
<dbReference type="CDD" id="cd00332">
    <property type="entry name" value="PAL-HAL"/>
    <property type="match status" value="1"/>
</dbReference>
<dbReference type="InterPro" id="IPR001106">
    <property type="entry name" value="Aromatic_Lyase"/>
</dbReference>
<evidence type="ECO:0008006" key="5">
    <source>
        <dbReference type="Google" id="ProtNLM"/>
    </source>
</evidence>
<dbReference type="RefSeq" id="XP_033429661.1">
    <property type="nucleotide sequence ID" value="XM_033567666.1"/>
</dbReference>
<dbReference type="VEuPathDB" id="FungiDB:EYZ11_011700"/>
<dbReference type="AlphaFoldDB" id="A0A5M9MY60"/>
<evidence type="ECO:0000313" key="3">
    <source>
        <dbReference type="EMBL" id="KAA8650300.1"/>
    </source>
</evidence>
<protein>
    <recommendedName>
        <fullName evidence="5">Phenylalanine ammonia-lyase</fullName>
    </recommendedName>
</protein>
<feature type="signal peptide" evidence="2">
    <location>
        <begin position="1"/>
        <end position="22"/>
    </location>
</feature>
<dbReference type="InterPro" id="IPR024083">
    <property type="entry name" value="Fumarase/histidase_N"/>
</dbReference>
<feature type="chain" id="PRO_5024398578" description="Phenylalanine ammonia-lyase" evidence="2">
    <location>
        <begin position="23"/>
        <end position="331"/>
    </location>
</feature>
<accession>A0A5M9MY60</accession>
<dbReference type="PANTHER" id="PTHR10362">
    <property type="entry name" value="HISTIDINE AMMONIA-LYASE"/>
    <property type="match status" value="1"/>
</dbReference>
<dbReference type="SUPFAM" id="SSF48557">
    <property type="entry name" value="L-aspartase-like"/>
    <property type="match status" value="1"/>
</dbReference>
<dbReference type="GeneID" id="54325685"/>
<keyword evidence="2" id="KW-0732">Signal</keyword>
<evidence type="ECO:0000256" key="1">
    <source>
        <dbReference type="ARBA" id="ARBA00007238"/>
    </source>
</evidence>
<organism evidence="3 4">
    <name type="scientific">Aspergillus tanneri</name>
    <dbReference type="NCBI Taxonomy" id="1220188"/>
    <lineage>
        <taxon>Eukaryota</taxon>
        <taxon>Fungi</taxon>
        <taxon>Dikarya</taxon>
        <taxon>Ascomycota</taxon>
        <taxon>Pezizomycotina</taxon>
        <taxon>Eurotiomycetes</taxon>
        <taxon>Eurotiomycetidae</taxon>
        <taxon>Eurotiales</taxon>
        <taxon>Aspergillaceae</taxon>
        <taxon>Aspergillus</taxon>
        <taxon>Aspergillus subgen. Circumdati</taxon>
    </lineage>
</organism>
<dbReference type="Proteomes" id="UP000324241">
    <property type="component" value="Unassembled WGS sequence"/>
</dbReference>
<dbReference type="Pfam" id="PF00221">
    <property type="entry name" value="Lyase_aromatic"/>
    <property type="match status" value="1"/>
</dbReference>
<proteinExistence type="inferred from homology"/>
<dbReference type="InterPro" id="IPR022313">
    <property type="entry name" value="Phe/His_NH3-lyase_AS"/>
</dbReference>
<comment type="similarity">
    <text evidence="1">Belongs to the PAL/histidase family.</text>
</comment>